<organism evidence="13 14">
    <name type="scientific">Alicyclobacillus cycloheptanicus</name>
    <dbReference type="NCBI Taxonomy" id="1457"/>
    <lineage>
        <taxon>Bacteria</taxon>
        <taxon>Bacillati</taxon>
        <taxon>Bacillota</taxon>
        <taxon>Bacilli</taxon>
        <taxon>Bacillales</taxon>
        <taxon>Alicyclobacillaceae</taxon>
        <taxon>Alicyclobacillus</taxon>
    </lineage>
</organism>
<feature type="binding site" evidence="11">
    <location>
        <begin position="308"/>
        <end position="312"/>
    </location>
    <ligand>
        <name>FMN</name>
        <dbReference type="ChEBI" id="CHEBI:58210"/>
    </ligand>
</feature>
<dbReference type="GO" id="GO:0004107">
    <property type="term" value="F:chorismate synthase activity"/>
    <property type="evidence" value="ECO:0007669"/>
    <property type="project" value="UniProtKB-EC"/>
</dbReference>
<evidence type="ECO:0000256" key="2">
    <source>
        <dbReference type="ARBA" id="ARBA00008014"/>
    </source>
</evidence>
<evidence type="ECO:0000256" key="3">
    <source>
        <dbReference type="ARBA" id="ARBA00013036"/>
    </source>
</evidence>
<comment type="function">
    <text evidence="11">Catalyzes the anti-1,4-elimination of the C-3 phosphate and the C-6 proR hydrogen from 5-enolpyruvylshikimate-3-phosphate (EPSP) to yield chorismate, which is the branch point compound that serves as the starting substrate for the three terminal pathways of aromatic amino acid biosynthesis. This reaction introduces a second double bond into the aromatic ring system.</text>
</comment>
<dbReference type="PIRSF" id="PIRSF001456">
    <property type="entry name" value="Chorismate_synth"/>
    <property type="match status" value="1"/>
</dbReference>
<dbReference type="EC" id="4.2.3.5" evidence="3 11"/>
<dbReference type="PANTHER" id="PTHR21085">
    <property type="entry name" value="CHORISMATE SYNTHASE"/>
    <property type="match status" value="1"/>
</dbReference>
<feature type="binding site" evidence="11">
    <location>
        <position position="40"/>
    </location>
    <ligand>
        <name>NADP(+)</name>
        <dbReference type="ChEBI" id="CHEBI:58349"/>
    </ligand>
</feature>
<dbReference type="InterPro" id="IPR020541">
    <property type="entry name" value="Chorismate_synthase_CS"/>
</dbReference>
<dbReference type="PROSITE" id="PS00788">
    <property type="entry name" value="CHORISMATE_SYNTHASE_2"/>
    <property type="match status" value="1"/>
</dbReference>
<evidence type="ECO:0000256" key="9">
    <source>
        <dbReference type="ARBA" id="ARBA00023141"/>
    </source>
</evidence>
<dbReference type="Proteomes" id="UP001232973">
    <property type="component" value="Unassembled WGS sequence"/>
</dbReference>
<dbReference type="SUPFAM" id="SSF103263">
    <property type="entry name" value="Chorismate synthase, AroC"/>
    <property type="match status" value="1"/>
</dbReference>
<reference evidence="13 14" key="1">
    <citation type="submission" date="2023-07" db="EMBL/GenBank/DDBJ databases">
        <title>Genomic Encyclopedia of Type Strains, Phase IV (KMG-IV): sequencing the most valuable type-strain genomes for metagenomic binning, comparative biology and taxonomic classification.</title>
        <authorList>
            <person name="Goeker M."/>
        </authorList>
    </citation>
    <scope>NUCLEOTIDE SEQUENCE [LARGE SCALE GENOMIC DNA]</scope>
    <source>
        <strain evidence="13 14">DSM 4006</strain>
    </source>
</reference>
<evidence type="ECO:0000256" key="10">
    <source>
        <dbReference type="ARBA" id="ARBA00023239"/>
    </source>
</evidence>
<evidence type="ECO:0000256" key="1">
    <source>
        <dbReference type="ARBA" id="ARBA00005044"/>
    </source>
</evidence>
<proteinExistence type="inferred from homology"/>
<feature type="binding site" evidence="11">
    <location>
        <position position="293"/>
    </location>
    <ligand>
        <name>FMN</name>
        <dbReference type="ChEBI" id="CHEBI:58210"/>
    </ligand>
</feature>
<accession>A0ABT9XE28</accession>
<feature type="binding site" evidence="11">
    <location>
        <begin position="129"/>
        <end position="131"/>
    </location>
    <ligand>
        <name>FMN</name>
        <dbReference type="ChEBI" id="CHEBI:58210"/>
    </ligand>
</feature>
<dbReference type="NCBIfam" id="NF003793">
    <property type="entry name" value="PRK05382.1"/>
    <property type="match status" value="1"/>
</dbReference>
<evidence type="ECO:0000256" key="6">
    <source>
        <dbReference type="ARBA" id="ARBA00022643"/>
    </source>
</evidence>
<keyword evidence="14" id="KW-1185">Reference proteome</keyword>
<feature type="binding site" evidence="11">
    <location>
        <begin position="249"/>
        <end position="250"/>
    </location>
    <ligand>
        <name>FMN</name>
        <dbReference type="ChEBI" id="CHEBI:58210"/>
    </ligand>
</feature>
<comment type="pathway">
    <text evidence="1 11 12">Metabolic intermediate biosynthesis; chorismate biosynthesis; chorismate from D-erythrose 4-phosphate and phosphoenolpyruvate: step 7/7.</text>
</comment>
<evidence type="ECO:0000256" key="12">
    <source>
        <dbReference type="RuleBase" id="RU000605"/>
    </source>
</evidence>
<dbReference type="Pfam" id="PF01264">
    <property type="entry name" value="Chorismate_synt"/>
    <property type="match status" value="1"/>
</dbReference>
<comment type="catalytic activity">
    <reaction evidence="11 12">
        <text>5-O-(1-carboxyvinyl)-3-phosphoshikimate = chorismate + phosphate</text>
        <dbReference type="Rhea" id="RHEA:21020"/>
        <dbReference type="ChEBI" id="CHEBI:29748"/>
        <dbReference type="ChEBI" id="CHEBI:43474"/>
        <dbReference type="ChEBI" id="CHEBI:57701"/>
        <dbReference type="EC" id="4.2.3.5"/>
    </reaction>
</comment>
<sequence>MLRYLSAGESHGPELTVIVEGMPSGLAVSKAAIDEQLRRRQQGYGRGLRMKIETDQVEVTSGVRFGKTLGSPITLHVVNKDFVHWTDRMAVWDEAPDNLKQVTRPRPGHADLAGAIKYDHEDIRNVLERASARNTATMVAAGALARQLLRHFGIDITAHVVEIGGVQAKQVPTDWDTLISTCDESQVRTADKAAEAAMIARIDEAKEKGDTVGGVFEVIIRGCPIGLGSYVHPDRKLDGQLAAAMMSIQAIKGVEIGLGFEAARRFGSEVHDAIVHDGSRYLRPTNGAGGLEGGVTNGEPIVLRVAMKPISTLYQPLASVNMATKQAEPATVERSDYCAVPAASVVGENVAAWVIAQAFLDKFSGDSIAQIEEQVAAYARRVAGR</sequence>
<dbReference type="PANTHER" id="PTHR21085:SF0">
    <property type="entry name" value="CHORISMATE SYNTHASE"/>
    <property type="match status" value="1"/>
</dbReference>
<feature type="binding site" evidence="11">
    <location>
        <position position="334"/>
    </location>
    <ligand>
        <name>FMN</name>
        <dbReference type="ChEBI" id="CHEBI:58210"/>
    </ligand>
</feature>
<dbReference type="EMBL" id="JAUSTP010000001">
    <property type="protein sequence ID" value="MDQ0188542.1"/>
    <property type="molecule type" value="Genomic_DNA"/>
</dbReference>
<protein>
    <recommendedName>
        <fullName evidence="3 11">Chorismate synthase</fullName>
        <shortName evidence="11">CS</shortName>
        <ecNumber evidence="3 11">4.2.3.5</ecNumber>
    </recommendedName>
    <alternativeName>
        <fullName evidence="11">5-enolpyruvylshikimate-3-phosphate phospholyase</fullName>
    </alternativeName>
</protein>
<keyword evidence="5 11" id="KW-0285">Flavoprotein</keyword>
<dbReference type="PROSITE" id="PS00787">
    <property type="entry name" value="CHORISMATE_SYNTHASE_1"/>
    <property type="match status" value="1"/>
</dbReference>
<evidence type="ECO:0000256" key="5">
    <source>
        <dbReference type="ARBA" id="ARBA00022630"/>
    </source>
</evidence>
<gene>
    <name evidence="11" type="primary">aroC</name>
    <name evidence="13" type="ORF">J2S03_000346</name>
</gene>
<dbReference type="NCBIfam" id="TIGR00033">
    <property type="entry name" value="aroC"/>
    <property type="match status" value="1"/>
</dbReference>
<evidence type="ECO:0000313" key="14">
    <source>
        <dbReference type="Proteomes" id="UP001232973"/>
    </source>
</evidence>
<keyword evidence="7 11" id="KW-0274">FAD</keyword>
<evidence type="ECO:0000313" key="13">
    <source>
        <dbReference type="EMBL" id="MDQ0188542.1"/>
    </source>
</evidence>
<keyword evidence="8 11" id="KW-0521">NADP</keyword>
<dbReference type="Gene3D" id="3.60.150.10">
    <property type="entry name" value="Chorismate synthase AroC"/>
    <property type="match status" value="1"/>
</dbReference>
<dbReference type="InterPro" id="IPR035904">
    <property type="entry name" value="Chorismate_synth_AroC_sf"/>
</dbReference>
<evidence type="ECO:0000256" key="8">
    <source>
        <dbReference type="ARBA" id="ARBA00022857"/>
    </source>
</evidence>
<comment type="subunit">
    <text evidence="11">Homotetramer.</text>
</comment>
<feature type="binding site" evidence="11">
    <location>
        <position position="46"/>
    </location>
    <ligand>
        <name>NADP(+)</name>
        <dbReference type="ChEBI" id="CHEBI:58349"/>
    </ligand>
</feature>
<comment type="similarity">
    <text evidence="2 11 12">Belongs to the chorismate synthase family.</text>
</comment>
<keyword evidence="4 11" id="KW-0028">Amino-acid biosynthesis</keyword>
<dbReference type="CDD" id="cd07304">
    <property type="entry name" value="Chorismate_synthase"/>
    <property type="match status" value="1"/>
</dbReference>
<evidence type="ECO:0000256" key="7">
    <source>
        <dbReference type="ARBA" id="ARBA00022827"/>
    </source>
</evidence>
<dbReference type="InterPro" id="IPR000453">
    <property type="entry name" value="Chorismate_synth"/>
</dbReference>
<keyword evidence="6 11" id="KW-0288">FMN</keyword>
<name>A0ABT9XE28_9BACL</name>
<comment type="caution">
    <text evidence="13">The sequence shown here is derived from an EMBL/GenBank/DDBJ whole genome shotgun (WGS) entry which is preliminary data.</text>
</comment>
<evidence type="ECO:0000256" key="11">
    <source>
        <dbReference type="HAMAP-Rule" id="MF_00300"/>
    </source>
</evidence>
<keyword evidence="9 11" id="KW-0057">Aromatic amino acid biosynthesis</keyword>
<comment type="cofactor">
    <cofactor evidence="11 12">
        <name>FMNH2</name>
        <dbReference type="ChEBI" id="CHEBI:57618"/>
    </cofactor>
    <text evidence="11 12">Reduced FMN (FMNH(2)).</text>
</comment>
<keyword evidence="10 11" id="KW-0456">Lyase</keyword>
<evidence type="ECO:0000256" key="4">
    <source>
        <dbReference type="ARBA" id="ARBA00022605"/>
    </source>
</evidence>
<dbReference type="HAMAP" id="MF_00300">
    <property type="entry name" value="Chorismate_synth"/>
    <property type="match status" value="1"/>
</dbReference>